<keyword evidence="6" id="KW-0813">Transport</keyword>
<keyword evidence="5" id="KW-0046">Antibiotic resistance</keyword>
<feature type="transmembrane region" description="Helical" evidence="6">
    <location>
        <begin position="35"/>
        <end position="55"/>
    </location>
</feature>
<evidence type="ECO:0000313" key="8">
    <source>
        <dbReference type="EMBL" id="GAA3788991.1"/>
    </source>
</evidence>
<comment type="similarity">
    <text evidence="6">Belongs to the ABC-2 integral membrane protein family.</text>
</comment>
<dbReference type="EMBL" id="BAAAZR010000001">
    <property type="protein sequence ID" value="GAA3788991.1"/>
    <property type="molecule type" value="Genomic_DNA"/>
</dbReference>
<feature type="transmembrane region" description="Helical" evidence="6">
    <location>
        <begin position="75"/>
        <end position="99"/>
    </location>
</feature>
<evidence type="ECO:0000256" key="3">
    <source>
        <dbReference type="ARBA" id="ARBA00022989"/>
    </source>
</evidence>
<keyword evidence="2 6" id="KW-0812">Transmembrane</keyword>
<feature type="transmembrane region" description="Helical" evidence="6">
    <location>
        <begin position="119"/>
        <end position="143"/>
    </location>
</feature>
<proteinExistence type="inferred from homology"/>
<reference evidence="9" key="1">
    <citation type="journal article" date="2019" name="Int. J. Syst. Evol. Microbiol.">
        <title>The Global Catalogue of Microorganisms (GCM) 10K type strain sequencing project: providing services to taxonomists for standard genome sequencing and annotation.</title>
        <authorList>
            <consortium name="The Broad Institute Genomics Platform"/>
            <consortium name="The Broad Institute Genome Sequencing Center for Infectious Disease"/>
            <person name="Wu L."/>
            <person name="Ma J."/>
        </authorList>
    </citation>
    <scope>NUCLEOTIDE SEQUENCE [LARGE SCALE GENOMIC DNA]</scope>
    <source>
        <strain evidence="9">JCM 16908</strain>
    </source>
</reference>
<dbReference type="InterPro" id="IPR013525">
    <property type="entry name" value="ABC2_TM"/>
</dbReference>
<feature type="transmembrane region" description="Helical" evidence="6">
    <location>
        <begin position="239"/>
        <end position="260"/>
    </location>
</feature>
<keyword evidence="4 6" id="KW-0472">Membrane</keyword>
<dbReference type="InterPro" id="IPR000412">
    <property type="entry name" value="ABC_2_transport"/>
</dbReference>
<dbReference type="PROSITE" id="PS51012">
    <property type="entry name" value="ABC_TM2"/>
    <property type="match status" value="1"/>
</dbReference>
<comment type="caution">
    <text evidence="8">The sequence shown here is derived from an EMBL/GenBank/DDBJ whole genome shotgun (WGS) entry which is preliminary data.</text>
</comment>
<dbReference type="PIRSF" id="PIRSF006648">
    <property type="entry name" value="DrrB"/>
    <property type="match status" value="1"/>
</dbReference>
<name>A0ABP7HF32_9ACTN</name>
<dbReference type="Proteomes" id="UP001500888">
    <property type="component" value="Unassembled WGS sequence"/>
</dbReference>
<feature type="transmembrane region" description="Helical" evidence="6">
    <location>
        <begin position="155"/>
        <end position="177"/>
    </location>
</feature>
<dbReference type="PANTHER" id="PTHR43027:SF2">
    <property type="entry name" value="TRANSPORT PERMEASE PROTEIN"/>
    <property type="match status" value="1"/>
</dbReference>
<sequence length="263" mass="28065">MSSTGTALPLTTTPRGAGLRKLVLTEAKLYLREPVTAFFAIALPLALLLVLGSAIPGFREAVPELGGERVVDTQLPAMMIMLSVVTAAFTVIPAVLALYRERGILRRMSTTPASPRNVLAAQLMLNLATATVATALTIFFGHLVLGTRVPAHLPWFLLSFVLGVCAMFAIGLALAAVVPNSRAASGVGAIVMFPLLFLGGMWIAREMMPELLRRLSDFTPTGAFGQAMRDAWSGTAPQALHLIVLAVWAVVAGLFAARLFRWE</sequence>
<accession>A0ABP7HF32</accession>
<evidence type="ECO:0000256" key="5">
    <source>
        <dbReference type="ARBA" id="ARBA00023251"/>
    </source>
</evidence>
<evidence type="ECO:0000256" key="1">
    <source>
        <dbReference type="ARBA" id="ARBA00004141"/>
    </source>
</evidence>
<protein>
    <recommendedName>
        <fullName evidence="6">Transport permease protein</fullName>
    </recommendedName>
</protein>
<evidence type="ECO:0000259" key="7">
    <source>
        <dbReference type="PROSITE" id="PS51012"/>
    </source>
</evidence>
<dbReference type="InterPro" id="IPR052902">
    <property type="entry name" value="ABC-2_transporter"/>
</dbReference>
<keyword evidence="9" id="KW-1185">Reference proteome</keyword>
<evidence type="ECO:0000256" key="4">
    <source>
        <dbReference type="ARBA" id="ARBA00023136"/>
    </source>
</evidence>
<feature type="domain" description="ABC transmembrane type-2" evidence="7">
    <location>
        <begin position="35"/>
        <end position="263"/>
    </location>
</feature>
<feature type="transmembrane region" description="Helical" evidence="6">
    <location>
        <begin position="184"/>
        <end position="204"/>
    </location>
</feature>
<dbReference type="RefSeq" id="WP_344933557.1">
    <property type="nucleotide sequence ID" value="NZ_BAAAZR010000001.1"/>
</dbReference>
<keyword evidence="3 6" id="KW-1133">Transmembrane helix</keyword>
<evidence type="ECO:0000313" key="9">
    <source>
        <dbReference type="Proteomes" id="UP001500888"/>
    </source>
</evidence>
<evidence type="ECO:0000256" key="6">
    <source>
        <dbReference type="RuleBase" id="RU361157"/>
    </source>
</evidence>
<dbReference type="PANTHER" id="PTHR43027">
    <property type="entry name" value="DOXORUBICIN RESISTANCE ABC TRANSPORTER PERMEASE PROTEIN DRRC-RELATED"/>
    <property type="match status" value="1"/>
</dbReference>
<evidence type="ECO:0000256" key="2">
    <source>
        <dbReference type="ARBA" id="ARBA00022692"/>
    </source>
</evidence>
<gene>
    <name evidence="8" type="ORF">GCM10022226_04590</name>
</gene>
<dbReference type="InterPro" id="IPR047817">
    <property type="entry name" value="ABC2_TM_bact-type"/>
</dbReference>
<comment type="subcellular location">
    <subcellularLocation>
        <location evidence="6">Cell membrane</location>
        <topology evidence="6">Multi-pass membrane protein</topology>
    </subcellularLocation>
    <subcellularLocation>
        <location evidence="1">Membrane</location>
        <topology evidence="1">Multi-pass membrane protein</topology>
    </subcellularLocation>
</comment>
<keyword evidence="6" id="KW-1003">Cell membrane</keyword>
<dbReference type="Pfam" id="PF01061">
    <property type="entry name" value="ABC2_membrane"/>
    <property type="match status" value="1"/>
</dbReference>
<organism evidence="8 9">
    <name type="scientific">Sphaerisporangium flaviroseum</name>
    <dbReference type="NCBI Taxonomy" id="509199"/>
    <lineage>
        <taxon>Bacteria</taxon>
        <taxon>Bacillati</taxon>
        <taxon>Actinomycetota</taxon>
        <taxon>Actinomycetes</taxon>
        <taxon>Streptosporangiales</taxon>
        <taxon>Streptosporangiaceae</taxon>
        <taxon>Sphaerisporangium</taxon>
    </lineage>
</organism>